<dbReference type="EMBL" id="JADIXZ010000004">
    <property type="protein sequence ID" value="MBK6301557.1"/>
    <property type="molecule type" value="Genomic_DNA"/>
</dbReference>
<proteinExistence type="predicted"/>
<feature type="transmembrane region" description="Helical" evidence="1">
    <location>
        <begin position="129"/>
        <end position="149"/>
    </location>
</feature>
<feature type="transmembrane region" description="Helical" evidence="1">
    <location>
        <begin position="26"/>
        <end position="46"/>
    </location>
</feature>
<keyword evidence="1" id="KW-1133">Transmembrane helix</keyword>
<organism evidence="2 4">
    <name type="scientific">Candidatus Phosphoribacter hodrii</name>
    <dbReference type="NCBI Taxonomy" id="2953743"/>
    <lineage>
        <taxon>Bacteria</taxon>
        <taxon>Bacillati</taxon>
        <taxon>Actinomycetota</taxon>
        <taxon>Actinomycetes</taxon>
        <taxon>Micrococcales</taxon>
        <taxon>Dermatophilaceae</taxon>
        <taxon>Candidatus Phosphoribacter</taxon>
    </lineage>
</organism>
<dbReference type="EMBL" id="JADKGK010000012">
    <property type="protein sequence ID" value="MBL0003461.1"/>
    <property type="molecule type" value="Genomic_DNA"/>
</dbReference>
<evidence type="ECO:0000313" key="2">
    <source>
        <dbReference type="EMBL" id="MBK6301557.1"/>
    </source>
</evidence>
<keyword evidence="1" id="KW-0812">Transmembrane</keyword>
<feature type="transmembrane region" description="Helical" evidence="1">
    <location>
        <begin position="192"/>
        <end position="209"/>
    </location>
</feature>
<reference evidence="2 4" key="1">
    <citation type="submission" date="2020-10" db="EMBL/GenBank/DDBJ databases">
        <title>Connecting structure to function with the recovery of over 1000 high-quality activated sludge metagenome-assembled genomes encoding full-length rRNA genes using long-read sequencing.</title>
        <authorList>
            <person name="Singleton C.M."/>
            <person name="Petriglieri F."/>
            <person name="Kristensen J.M."/>
            <person name="Kirkegaard R.H."/>
            <person name="Michaelsen T.Y."/>
            <person name="Andersen M.H."/>
            <person name="Karst S.M."/>
            <person name="Dueholm M.S."/>
            <person name="Nielsen P.H."/>
            <person name="Albertsen M."/>
        </authorList>
    </citation>
    <scope>NUCLEOTIDE SEQUENCE [LARGE SCALE GENOMIC DNA]</scope>
    <source>
        <strain evidence="2">AalE_18-Q3-R2-46_BAT3C.188</strain>
        <strain evidence="3">Ribe_18-Q3-R11-54_MAXAC.001</strain>
    </source>
</reference>
<evidence type="ECO:0000313" key="3">
    <source>
        <dbReference type="EMBL" id="MBL0003461.1"/>
    </source>
</evidence>
<accession>A0A934X695</accession>
<dbReference type="InterPro" id="IPR009339">
    <property type="entry name" value="DUF998"/>
</dbReference>
<sequence>MSTSQSPQPGIPLAVPTEEALAPVPAWGVLSAAAAPVVLAAGYLYAASLTPGFQPVSQPLSDLGAANAGTRWLMAVTLMLVGVSYIVTALGLRPADTAGRWLLGGAGVMMFWVALIPNNVVGKWTLRHILGSAFVFGLLALWPAMSGHLGPRVPWPLRRRVGVIISIVAFVLIELTLWGIILRADTDGAREVLLYAVTALWPLVVVVWTKVRGAGWAYPAVQRRV</sequence>
<dbReference type="Pfam" id="PF06197">
    <property type="entry name" value="DUF998"/>
    <property type="match status" value="1"/>
</dbReference>
<name>A0A934X695_9MICO</name>
<comment type="caution">
    <text evidence="2">The sequence shown here is derived from an EMBL/GenBank/DDBJ whole genome shotgun (WGS) entry which is preliminary data.</text>
</comment>
<keyword evidence="1" id="KW-0472">Membrane</keyword>
<gene>
    <name evidence="2" type="ORF">IPF40_11095</name>
    <name evidence="3" type="ORF">IPP00_05575</name>
</gene>
<dbReference type="Proteomes" id="UP000886632">
    <property type="component" value="Unassembled WGS sequence"/>
</dbReference>
<dbReference type="Proteomes" id="UP000718281">
    <property type="component" value="Unassembled WGS sequence"/>
</dbReference>
<feature type="transmembrane region" description="Helical" evidence="1">
    <location>
        <begin position="72"/>
        <end position="92"/>
    </location>
</feature>
<protein>
    <submittedName>
        <fullName evidence="2">DUF998 domain-containing protein</fullName>
    </submittedName>
</protein>
<evidence type="ECO:0000313" key="4">
    <source>
        <dbReference type="Proteomes" id="UP000718281"/>
    </source>
</evidence>
<feature type="transmembrane region" description="Helical" evidence="1">
    <location>
        <begin position="161"/>
        <end position="180"/>
    </location>
</feature>
<dbReference type="AlphaFoldDB" id="A0A934X695"/>
<evidence type="ECO:0000256" key="1">
    <source>
        <dbReference type="SAM" id="Phobius"/>
    </source>
</evidence>
<feature type="transmembrane region" description="Helical" evidence="1">
    <location>
        <begin position="98"/>
        <end position="117"/>
    </location>
</feature>